<keyword evidence="10" id="KW-1185">Reference proteome</keyword>
<evidence type="ECO:0000256" key="2">
    <source>
        <dbReference type="ARBA" id="ARBA00005327"/>
    </source>
</evidence>
<protein>
    <submittedName>
        <fullName evidence="9">Uncharacterized protein</fullName>
    </submittedName>
</protein>
<dbReference type="AlphaFoldDB" id="A0AA38IGH4"/>
<comment type="similarity">
    <text evidence="2">Belongs to the insect chemoreceptor superfamily. Gustatory receptor (GR) family. Gr5a subfamily.</text>
</comment>
<dbReference type="Proteomes" id="UP001168821">
    <property type="component" value="Unassembled WGS sequence"/>
</dbReference>
<evidence type="ECO:0000256" key="8">
    <source>
        <dbReference type="SAM" id="Phobius"/>
    </source>
</evidence>
<keyword evidence="4 8" id="KW-0812">Transmembrane</keyword>
<dbReference type="EMBL" id="JALNTZ010000004">
    <property type="protein sequence ID" value="KAJ3654544.1"/>
    <property type="molecule type" value="Genomic_DNA"/>
</dbReference>
<evidence type="ECO:0000256" key="4">
    <source>
        <dbReference type="ARBA" id="ARBA00022692"/>
    </source>
</evidence>
<dbReference type="GO" id="GO:0005886">
    <property type="term" value="C:plasma membrane"/>
    <property type="evidence" value="ECO:0007669"/>
    <property type="project" value="UniProtKB-SubCell"/>
</dbReference>
<dbReference type="GO" id="GO:0050916">
    <property type="term" value="P:sensory perception of sweet taste"/>
    <property type="evidence" value="ECO:0007669"/>
    <property type="project" value="UniProtKB-ARBA"/>
</dbReference>
<evidence type="ECO:0000313" key="10">
    <source>
        <dbReference type="Proteomes" id="UP001168821"/>
    </source>
</evidence>
<evidence type="ECO:0000256" key="7">
    <source>
        <dbReference type="ARBA" id="ARBA00023170"/>
    </source>
</evidence>
<keyword evidence="5 8" id="KW-1133">Transmembrane helix</keyword>
<keyword evidence="3" id="KW-1003">Cell membrane</keyword>
<dbReference type="GO" id="GO:0008527">
    <property type="term" value="F:taste receptor activity"/>
    <property type="evidence" value="ECO:0007669"/>
    <property type="project" value="InterPro"/>
</dbReference>
<dbReference type="InterPro" id="IPR009318">
    <property type="entry name" value="Gustatory_rcpt"/>
</dbReference>
<accession>A0AA38IGH4</accession>
<feature type="transmembrane region" description="Helical" evidence="8">
    <location>
        <begin position="56"/>
        <end position="75"/>
    </location>
</feature>
<keyword evidence="7" id="KW-0675">Receptor</keyword>
<sequence>MLSAILVTRLKQLKNKIKILVKTKINNARVWKRVREEHYQFCCLCENINTQLGSMVLLSFFTNVFLIVVNAASVFKITNNIFKPLGFHLTNASVVLKTLGVSFYAAGFYEEQSKIRTYVLSIPVSSYNLEICRLTDQVLYIEVAISGKRFFTVRKKAILTIAGIVATYQLVLKQLNTQIIPNFNVGTNLNKTSH</sequence>
<evidence type="ECO:0000256" key="6">
    <source>
        <dbReference type="ARBA" id="ARBA00023136"/>
    </source>
</evidence>
<reference evidence="9" key="1">
    <citation type="journal article" date="2023" name="G3 (Bethesda)">
        <title>Whole genome assemblies of Zophobas morio and Tenebrio molitor.</title>
        <authorList>
            <person name="Kaur S."/>
            <person name="Stinson S.A."/>
            <person name="diCenzo G.C."/>
        </authorList>
    </citation>
    <scope>NUCLEOTIDE SEQUENCE</scope>
    <source>
        <strain evidence="9">QUZm001</strain>
    </source>
</reference>
<evidence type="ECO:0000313" key="9">
    <source>
        <dbReference type="EMBL" id="KAJ3654544.1"/>
    </source>
</evidence>
<proteinExistence type="inferred from homology"/>
<evidence type="ECO:0000256" key="3">
    <source>
        <dbReference type="ARBA" id="ARBA00022475"/>
    </source>
</evidence>
<dbReference type="PANTHER" id="PTHR21421:SF29">
    <property type="entry name" value="GUSTATORY RECEPTOR 5A FOR TREHALOSE-RELATED"/>
    <property type="match status" value="1"/>
</dbReference>
<comment type="subcellular location">
    <subcellularLocation>
        <location evidence="1">Cell membrane</location>
        <topology evidence="1">Multi-pass membrane protein</topology>
    </subcellularLocation>
</comment>
<evidence type="ECO:0000256" key="5">
    <source>
        <dbReference type="ARBA" id="ARBA00022989"/>
    </source>
</evidence>
<gene>
    <name evidence="9" type="ORF">Zmor_013723</name>
</gene>
<organism evidence="9 10">
    <name type="scientific">Zophobas morio</name>
    <dbReference type="NCBI Taxonomy" id="2755281"/>
    <lineage>
        <taxon>Eukaryota</taxon>
        <taxon>Metazoa</taxon>
        <taxon>Ecdysozoa</taxon>
        <taxon>Arthropoda</taxon>
        <taxon>Hexapoda</taxon>
        <taxon>Insecta</taxon>
        <taxon>Pterygota</taxon>
        <taxon>Neoptera</taxon>
        <taxon>Endopterygota</taxon>
        <taxon>Coleoptera</taxon>
        <taxon>Polyphaga</taxon>
        <taxon>Cucujiformia</taxon>
        <taxon>Tenebrionidae</taxon>
        <taxon>Zophobas</taxon>
    </lineage>
</organism>
<evidence type="ECO:0000256" key="1">
    <source>
        <dbReference type="ARBA" id="ARBA00004651"/>
    </source>
</evidence>
<dbReference type="Pfam" id="PF06151">
    <property type="entry name" value="Trehalose_recp"/>
    <property type="match status" value="1"/>
</dbReference>
<keyword evidence="6 8" id="KW-0472">Membrane</keyword>
<comment type="caution">
    <text evidence="9">The sequence shown here is derived from an EMBL/GenBank/DDBJ whole genome shotgun (WGS) entry which is preliminary data.</text>
</comment>
<name>A0AA38IGH4_9CUCU</name>
<dbReference type="PANTHER" id="PTHR21421">
    <property type="entry name" value="GUSTATORY RECEPTOR"/>
    <property type="match status" value="1"/>
</dbReference>